<protein>
    <submittedName>
        <fullName evidence="1">Alpha/beta hydrolase</fullName>
    </submittedName>
</protein>
<dbReference type="SUPFAM" id="SSF53474">
    <property type="entry name" value="alpha/beta-Hydrolases"/>
    <property type="match status" value="1"/>
</dbReference>
<accession>A0A0X8G4E3</accession>
<reference evidence="2" key="1">
    <citation type="submission" date="2015-12" db="EMBL/GenBank/DDBJ databases">
        <title>Complete genome sequence of Lutibacter profundus strain LP1.</title>
        <authorList>
            <person name="Wissuwa J."/>
            <person name="Le Moine Bauer S."/>
            <person name="Stokke R."/>
            <person name="Dahle H."/>
            <person name="Steen I.H."/>
        </authorList>
    </citation>
    <scope>NUCLEOTIDE SEQUENCE [LARGE SCALE GENOMIC DNA]</scope>
    <source>
        <strain evidence="2">LP1</strain>
    </source>
</reference>
<keyword evidence="2" id="KW-1185">Reference proteome</keyword>
<organism evidence="1 2">
    <name type="scientific">Lutibacter profundi</name>
    <dbReference type="NCBI Taxonomy" id="1622118"/>
    <lineage>
        <taxon>Bacteria</taxon>
        <taxon>Pseudomonadati</taxon>
        <taxon>Bacteroidota</taxon>
        <taxon>Flavobacteriia</taxon>
        <taxon>Flavobacteriales</taxon>
        <taxon>Flavobacteriaceae</taxon>
        <taxon>Lutibacter</taxon>
    </lineage>
</organism>
<dbReference type="RefSeq" id="WP_068205548.1">
    <property type="nucleotide sequence ID" value="NZ_CP013355.1"/>
</dbReference>
<name>A0A0X8G4E3_9FLAO</name>
<dbReference type="STRING" id="1622118.Lupro_00490"/>
<dbReference type="Gene3D" id="3.40.50.1820">
    <property type="entry name" value="alpha/beta hydrolase"/>
    <property type="match status" value="1"/>
</dbReference>
<dbReference type="PATRIC" id="fig|1622118.3.peg.101"/>
<dbReference type="AlphaFoldDB" id="A0A0X8G4E3"/>
<reference evidence="1 2" key="2">
    <citation type="journal article" date="2016" name="Int. J. Syst. Evol. Microbiol.">
        <title>Lutibacter profundi sp. nov., isolated from a deep-sea hydrothermal system on the Arctic Mid-Ocean Ridge and emended description of the genus Lutibacter.</title>
        <authorList>
            <person name="Le Moine Bauer S."/>
            <person name="Roalkvam I."/>
            <person name="Steen I.H."/>
            <person name="Dahle H."/>
        </authorList>
    </citation>
    <scope>NUCLEOTIDE SEQUENCE [LARGE SCALE GENOMIC DNA]</scope>
    <source>
        <strain evidence="1 2">LP1</strain>
    </source>
</reference>
<dbReference type="KEGG" id="lut:Lupro_00490"/>
<evidence type="ECO:0000313" key="2">
    <source>
        <dbReference type="Proteomes" id="UP000059672"/>
    </source>
</evidence>
<evidence type="ECO:0000313" key="1">
    <source>
        <dbReference type="EMBL" id="AMC09830.1"/>
    </source>
</evidence>
<dbReference type="EMBL" id="CP013355">
    <property type="protein sequence ID" value="AMC09830.1"/>
    <property type="molecule type" value="Genomic_DNA"/>
</dbReference>
<dbReference type="Proteomes" id="UP000059672">
    <property type="component" value="Chromosome"/>
</dbReference>
<dbReference type="InterPro" id="IPR029058">
    <property type="entry name" value="AB_hydrolase_fold"/>
</dbReference>
<keyword evidence="1" id="KW-0378">Hydrolase</keyword>
<proteinExistence type="predicted"/>
<sequence>MKKTKIHIYFVPGLAASSKIFEFLKFSETDFELHFLEWLIPLSEHESIQDYAKRMTDSITNSNPVIVGVSFGGIIAQEMSKHLNPKKVIIISSVKTSNELPKRLKIIQKTKAYKLFPTKVITNIEEFTIYAFGKKAKTKVELYKKYLSVRNSNYLNWAIYNVLHWNQTKPIENLLHIHGTNDNIFPIKHIKNCVEIKNGTHVMILNKAKIISKIIADSLLLLK</sequence>
<dbReference type="OrthoDB" id="659408at2"/>
<dbReference type="GO" id="GO:0016787">
    <property type="term" value="F:hydrolase activity"/>
    <property type="evidence" value="ECO:0007669"/>
    <property type="project" value="UniProtKB-KW"/>
</dbReference>
<gene>
    <name evidence="1" type="ORF">Lupro_00490</name>
</gene>